<comment type="caution">
    <text evidence="1">The sequence shown here is derived from an EMBL/GenBank/DDBJ whole genome shotgun (WGS) entry which is preliminary data.</text>
</comment>
<sequence>MGKGFIKFDLVDLANNDLGPIRDGDASHGSDLSRWLADDLRIDGARFGVQQNGGQFLFLFRRENIGVAGFELIHDFLVNIFMHYQTLF</sequence>
<name>A0A645IZI7_9ZZZZ</name>
<organism evidence="1">
    <name type="scientific">bioreactor metagenome</name>
    <dbReference type="NCBI Taxonomy" id="1076179"/>
    <lineage>
        <taxon>unclassified sequences</taxon>
        <taxon>metagenomes</taxon>
        <taxon>ecological metagenomes</taxon>
    </lineage>
</organism>
<proteinExistence type="predicted"/>
<accession>A0A645IZI7</accession>
<reference evidence="1" key="1">
    <citation type="submission" date="2019-08" db="EMBL/GenBank/DDBJ databases">
        <authorList>
            <person name="Kucharzyk K."/>
            <person name="Murdoch R.W."/>
            <person name="Higgins S."/>
            <person name="Loffler F."/>
        </authorList>
    </citation>
    <scope>NUCLEOTIDE SEQUENCE</scope>
</reference>
<evidence type="ECO:0000313" key="1">
    <source>
        <dbReference type="EMBL" id="MPN56838.1"/>
    </source>
</evidence>
<dbReference type="AlphaFoldDB" id="A0A645IZI7"/>
<dbReference type="EMBL" id="VSSQ01127645">
    <property type="protein sequence ID" value="MPN56838.1"/>
    <property type="molecule type" value="Genomic_DNA"/>
</dbReference>
<protein>
    <submittedName>
        <fullName evidence="1">Uncharacterized protein</fullName>
    </submittedName>
</protein>
<gene>
    <name evidence="1" type="ORF">SDC9_204531</name>
</gene>